<organism evidence="1 2">
    <name type="scientific">Nocardia amikacinitolerans</name>
    <dbReference type="NCBI Taxonomy" id="756689"/>
    <lineage>
        <taxon>Bacteria</taxon>
        <taxon>Bacillati</taxon>
        <taxon>Actinomycetota</taxon>
        <taxon>Actinomycetes</taxon>
        <taxon>Mycobacteriales</taxon>
        <taxon>Nocardiaceae</taxon>
        <taxon>Nocardia</taxon>
    </lineage>
</organism>
<keyword evidence="2" id="KW-1185">Reference proteome</keyword>
<dbReference type="OrthoDB" id="4548298at2"/>
<dbReference type="Proteomes" id="UP000219565">
    <property type="component" value="Unassembled WGS sequence"/>
</dbReference>
<sequence length="84" mass="9460">MFERCHSAHEVAYVYRELGSPAQLEEHGVRILESGQRVWLPMTDHPTGQFWVSQPVDAQSLPSRTSVIAVACQFIARPDPAIAW</sequence>
<evidence type="ECO:0000313" key="1">
    <source>
        <dbReference type="EMBL" id="SNY85834.1"/>
    </source>
</evidence>
<evidence type="ECO:0000313" key="2">
    <source>
        <dbReference type="Proteomes" id="UP000219565"/>
    </source>
</evidence>
<dbReference type="EMBL" id="OBEG01000003">
    <property type="protein sequence ID" value="SNY85834.1"/>
    <property type="molecule type" value="Genomic_DNA"/>
</dbReference>
<accession>A0A285LLK1</accession>
<proteinExistence type="predicted"/>
<gene>
    <name evidence="1" type="ORF">SAMN04244553_3787</name>
</gene>
<dbReference type="STRING" id="1379680.GCA_001612615_03273"/>
<name>A0A285LLK1_9NOCA</name>
<reference evidence="1 2" key="1">
    <citation type="submission" date="2017-09" db="EMBL/GenBank/DDBJ databases">
        <authorList>
            <person name="Ehlers B."/>
            <person name="Leendertz F.H."/>
        </authorList>
    </citation>
    <scope>NUCLEOTIDE SEQUENCE [LARGE SCALE GENOMIC DNA]</scope>
    <source>
        <strain evidence="1 2">DSM 45537</strain>
    </source>
</reference>
<protein>
    <submittedName>
        <fullName evidence="1">Uncharacterized protein</fullName>
    </submittedName>
</protein>
<dbReference type="AlphaFoldDB" id="A0A285LLK1"/>
<dbReference type="RefSeq" id="WP_101750191.1">
    <property type="nucleotide sequence ID" value="NZ_OBEG01000003.1"/>
</dbReference>